<evidence type="ECO:0000313" key="1">
    <source>
        <dbReference type="EMBL" id="KKM75856.1"/>
    </source>
</evidence>
<name>A0A0F9KM76_9ZZZZ</name>
<gene>
    <name evidence="1" type="ORF">LCGC14_1385940</name>
</gene>
<comment type="caution">
    <text evidence="1">The sequence shown here is derived from an EMBL/GenBank/DDBJ whole genome shotgun (WGS) entry which is preliminary data.</text>
</comment>
<feature type="non-terminal residue" evidence="1">
    <location>
        <position position="228"/>
    </location>
</feature>
<organism evidence="1">
    <name type="scientific">marine sediment metagenome</name>
    <dbReference type="NCBI Taxonomy" id="412755"/>
    <lineage>
        <taxon>unclassified sequences</taxon>
        <taxon>metagenomes</taxon>
        <taxon>ecological metagenomes</taxon>
    </lineage>
</organism>
<proteinExistence type="predicted"/>
<dbReference type="AlphaFoldDB" id="A0A0F9KM76"/>
<sequence length="228" mass="25541">MLAAMQYALKGRGVMHMALQAGLYAVRNPPEFPVIVMANQARLEELQRTINWKTMERLRKPFDKLWSRKISVILEKVGQAASNAYRGKFGPVEDAINETFVLFLPSMYDRMYGQVANIFADRAGNAARRLLGQEQRANVFAETPEARRWVRDQTGKHIKDVTAGTVSRVKVLVDRSFVDGLTMGEIAKEIRESHSFSTSRAFRIARTEVAAASNAGNHFATAAILPKD</sequence>
<protein>
    <submittedName>
        <fullName evidence="1">Uncharacterized protein</fullName>
    </submittedName>
</protein>
<accession>A0A0F9KM76</accession>
<reference evidence="1" key="1">
    <citation type="journal article" date="2015" name="Nature">
        <title>Complex archaea that bridge the gap between prokaryotes and eukaryotes.</title>
        <authorList>
            <person name="Spang A."/>
            <person name="Saw J.H."/>
            <person name="Jorgensen S.L."/>
            <person name="Zaremba-Niedzwiedzka K."/>
            <person name="Martijn J."/>
            <person name="Lind A.E."/>
            <person name="van Eijk R."/>
            <person name="Schleper C."/>
            <person name="Guy L."/>
            <person name="Ettema T.J."/>
        </authorList>
    </citation>
    <scope>NUCLEOTIDE SEQUENCE</scope>
</reference>
<dbReference type="EMBL" id="LAZR01008903">
    <property type="protein sequence ID" value="KKM75856.1"/>
    <property type="molecule type" value="Genomic_DNA"/>
</dbReference>